<proteinExistence type="predicted"/>
<reference evidence="2" key="1">
    <citation type="submission" date="2022-11" db="UniProtKB">
        <authorList>
            <consortium name="WormBaseParasite"/>
        </authorList>
    </citation>
    <scope>IDENTIFICATION</scope>
</reference>
<dbReference type="AlphaFoldDB" id="A0A915HG61"/>
<keyword evidence="1" id="KW-1185">Reference proteome</keyword>
<evidence type="ECO:0000313" key="1">
    <source>
        <dbReference type="Proteomes" id="UP000887565"/>
    </source>
</evidence>
<accession>A0A915HG61</accession>
<organism evidence="1 2">
    <name type="scientific">Romanomermis culicivorax</name>
    <name type="common">Nematode worm</name>
    <dbReference type="NCBI Taxonomy" id="13658"/>
    <lineage>
        <taxon>Eukaryota</taxon>
        <taxon>Metazoa</taxon>
        <taxon>Ecdysozoa</taxon>
        <taxon>Nematoda</taxon>
        <taxon>Enoplea</taxon>
        <taxon>Dorylaimia</taxon>
        <taxon>Mermithida</taxon>
        <taxon>Mermithoidea</taxon>
        <taxon>Mermithidae</taxon>
        <taxon>Romanomermis</taxon>
    </lineage>
</organism>
<dbReference type="WBParaSite" id="nRc.2.0.1.t00630-RA">
    <property type="protein sequence ID" value="nRc.2.0.1.t00630-RA"/>
    <property type="gene ID" value="nRc.2.0.1.g00630"/>
</dbReference>
<protein>
    <submittedName>
        <fullName evidence="2">Uncharacterized protein</fullName>
    </submittedName>
</protein>
<evidence type="ECO:0000313" key="2">
    <source>
        <dbReference type="WBParaSite" id="nRc.2.0.1.t00630-RA"/>
    </source>
</evidence>
<sequence length="61" mass="6963">MYKLLPHERLWPCIGAIESKEQQLIVQKIMGTANAITISICKHLITEYCITTETNETLSNE</sequence>
<name>A0A915HG61_ROMCU</name>
<dbReference type="Proteomes" id="UP000887565">
    <property type="component" value="Unplaced"/>
</dbReference>